<reference evidence="12" key="1">
    <citation type="submission" date="2014-09" db="EMBL/GenBank/DDBJ databases">
        <authorList>
            <person name="Gomez-Valero L."/>
        </authorList>
    </citation>
    <scope>NUCLEOTIDE SEQUENCE [LARGE SCALE GENOMIC DNA]</scope>
    <source>
        <strain evidence="12">ATCC700992</strain>
    </source>
</reference>
<dbReference type="PRINTS" id="PR00953">
    <property type="entry name" value="TYPE3IMRPROT"/>
</dbReference>
<dbReference type="InterPro" id="IPR006303">
    <property type="entry name" value="FliR"/>
</dbReference>
<dbReference type="EMBL" id="LN614827">
    <property type="protein sequence ID" value="CEG56474.1"/>
    <property type="molecule type" value="Genomic_DNA"/>
</dbReference>
<evidence type="ECO:0000256" key="10">
    <source>
        <dbReference type="RuleBase" id="RU362071"/>
    </source>
</evidence>
<dbReference type="OrthoDB" id="9797790at2"/>
<evidence type="ECO:0000256" key="1">
    <source>
        <dbReference type="ARBA" id="ARBA00002578"/>
    </source>
</evidence>
<evidence type="ECO:0000256" key="5">
    <source>
        <dbReference type="ARBA" id="ARBA00022692"/>
    </source>
</evidence>
<keyword evidence="8 10" id="KW-0975">Bacterial flagellum</keyword>
<dbReference type="NCBIfam" id="TIGR01400">
    <property type="entry name" value="fliR"/>
    <property type="match status" value="1"/>
</dbReference>
<keyword evidence="7 10" id="KW-0472">Membrane</keyword>
<keyword evidence="4 10" id="KW-1003">Cell membrane</keyword>
<dbReference type="Pfam" id="PF01311">
    <property type="entry name" value="Bac_export_1"/>
    <property type="match status" value="1"/>
</dbReference>
<dbReference type="GO" id="GO:0044780">
    <property type="term" value="P:bacterial-type flagellum assembly"/>
    <property type="evidence" value="ECO:0007669"/>
    <property type="project" value="UniProtKB-UniRule"/>
</dbReference>
<keyword evidence="11" id="KW-0969">Cilium</keyword>
<evidence type="ECO:0000313" key="11">
    <source>
        <dbReference type="EMBL" id="CEG56474.1"/>
    </source>
</evidence>
<organism evidence="11 12">
    <name type="scientific">Legionella fallonii LLAP-10</name>
    <dbReference type="NCBI Taxonomy" id="1212491"/>
    <lineage>
        <taxon>Bacteria</taxon>
        <taxon>Pseudomonadati</taxon>
        <taxon>Pseudomonadota</taxon>
        <taxon>Gammaproteobacteria</taxon>
        <taxon>Legionellales</taxon>
        <taxon>Legionellaceae</taxon>
        <taxon>Legionella</taxon>
    </lineage>
</organism>
<dbReference type="InterPro" id="IPR002010">
    <property type="entry name" value="T3SS_IM_R"/>
</dbReference>
<dbReference type="Proteomes" id="UP000032430">
    <property type="component" value="Chromosome I"/>
</dbReference>
<feature type="transmembrane region" description="Helical" evidence="10">
    <location>
        <begin position="95"/>
        <end position="114"/>
    </location>
</feature>
<dbReference type="GO" id="GO:0006605">
    <property type="term" value="P:protein targeting"/>
    <property type="evidence" value="ECO:0007669"/>
    <property type="project" value="UniProtKB-UniRule"/>
</dbReference>
<dbReference type="HOGENOM" id="CLU_063626_4_0_6"/>
<dbReference type="PANTHER" id="PTHR30065:SF8">
    <property type="entry name" value="FLAGELLAR BIOSYNTHETIC PROTEIN FLIR"/>
    <property type="match status" value="1"/>
</dbReference>
<dbReference type="GO" id="GO:0009425">
    <property type="term" value="C:bacterial-type flagellum basal body"/>
    <property type="evidence" value="ECO:0007669"/>
    <property type="project" value="UniProtKB-SubCell"/>
</dbReference>
<feature type="transmembrane region" description="Helical" evidence="10">
    <location>
        <begin position="211"/>
        <end position="229"/>
    </location>
</feature>
<dbReference type="PANTHER" id="PTHR30065">
    <property type="entry name" value="FLAGELLAR BIOSYNTHETIC PROTEIN FLIR"/>
    <property type="match status" value="1"/>
</dbReference>
<feature type="transmembrane region" description="Helical" evidence="10">
    <location>
        <begin position="126"/>
        <end position="151"/>
    </location>
</feature>
<name>A0A098G3A5_9GAMM</name>
<evidence type="ECO:0000256" key="7">
    <source>
        <dbReference type="ARBA" id="ARBA00023136"/>
    </source>
</evidence>
<evidence type="ECO:0000256" key="8">
    <source>
        <dbReference type="ARBA" id="ARBA00023143"/>
    </source>
</evidence>
<dbReference type="STRING" id="1212491.LFA_1035"/>
<evidence type="ECO:0000256" key="6">
    <source>
        <dbReference type="ARBA" id="ARBA00022989"/>
    </source>
</evidence>
<gene>
    <name evidence="11" type="primary">fliR</name>
    <name evidence="11" type="ORF">LFA_1035</name>
</gene>
<evidence type="ECO:0000256" key="2">
    <source>
        <dbReference type="ARBA" id="ARBA00009772"/>
    </source>
</evidence>
<feature type="transmembrane region" description="Helical" evidence="10">
    <location>
        <begin position="183"/>
        <end position="205"/>
    </location>
</feature>
<dbReference type="GO" id="GO:0005886">
    <property type="term" value="C:plasma membrane"/>
    <property type="evidence" value="ECO:0007669"/>
    <property type="project" value="UniProtKB-SubCell"/>
</dbReference>
<keyword evidence="12" id="KW-1185">Reference proteome</keyword>
<comment type="similarity">
    <text evidence="2 10">Belongs to the FliR/MopE/SpaR family.</text>
</comment>
<keyword evidence="6 10" id="KW-1133">Transmembrane helix</keyword>
<comment type="function">
    <text evidence="1 10">Role in flagellar biosynthesis.</text>
</comment>
<sequence>MNVDYQTIISTLSQVVWPLVRISGLMLTVPVFSSNFIPSRIKVIFVLALGWVCSPFISSQLSFLNFNGLYLVYIIQELLLGMLMGFALQLVFQVFVLGGQIISMQAGLGFAVMVDPASKASVPLVSQLYLMMTTLSFLALNGHLTLLDALINSFSMMPIGKGAIDNTMVWHVLMFSGWMFKEAVLISIPAILSLLIVSFSFGIMARVAPQLNIFSLGFPITLLMAIIVIKIDLPGMGAEIASSIEQGMHFIKGMLR</sequence>
<evidence type="ECO:0000256" key="4">
    <source>
        <dbReference type="ARBA" id="ARBA00022475"/>
    </source>
</evidence>
<keyword evidence="11" id="KW-0282">Flagellum</keyword>
<protein>
    <recommendedName>
        <fullName evidence="3 9">Flagellar biosynthetic protein FliR</fullName>
    </recommendedName>
</protein>
<dbReference type="KEGG" id="lfa:LFA_1035"/>
<feature type="transmembrane region" description="Helical" evidence="10">
    <location>
        <begin position="15"/>
        <end position="32"/>
    </location>
</feature>
<keyword evidence="11" id="KW-0966">Cell projection</keyword>
<accession>A0A098G3A5</accession>
<evidence type="ECO:0000313" key="12">
    <source>
        <dbReference type="Proteomes" id="UP000032430"/>
    </source>
</evidence>
<comment type="subcellular location">
    <subcellularLocation>
        <location evidence="10">Cell membrane</location>
        <topology evidence="10">Multi-pass membrane protein</topology>
    </subcellularLocation>
    <subcellularLocation>
        <location evidence="10">Bacterial flagellum basal body</location>
    </subcellularLocation>
</comment>
<dbReference type="AlphaFoldDB" id="A0A098G3A5"/>
<dbReference type="RefSeq" id="WP_045095131.1">
    <property type="nucleotide sequence ID" value="NZ_LN614827.1"/>
</dbReference>
<feature type="transmembrane region" description="Helical" evidence="10">
    <location>
        <begin position="44"/>
        <end position="64"/>
    </location>
</feature>
<evidence type="ECO:0000256" key="9">
    <source>
        <dbReference type="NCBIfam" id="TIGR01400"/>
    </source>
</evidence>
<proteinExistence type="inferred from homology"/>
<evidence type="ECO:0000256" key="3">
    <source>
        <dbReference type="ARBA" id="ARBA00021717"/>
    </source>
</evidence>
<keyword evidence="5 10" id="KW-0812">Transmembrane</keyword>